<protein>
    <submittedName>
        <fullName evidence="2">DUF2007 domain-containing protein</fullName>
    </submittedName>
</protein>
<evidence type="ECO:0000313" key="2">
    <source>
        <dbReference type="EMBL" id="AXG72767.1"/>
    </source>
</evidence>
<gene>
    <name evidence="2" type="ORF">DVK85_00365</name>
</gene>
<dbReference type="RefSeq" id="WP_114676530.1">
    <property type="nucleotide sequence ID" value="NZ_CP031188.1"/>
</dbReference>
<name>A0A345H857_9FLAO</name>
<reference evidence="2 3" key="1">
    <citation type="submission" date="2018-07" db="EMBL/GenBank/DDBJ databases">
        <title>Complete genome sequence of Flavobacterium arcticum type strain SM1502T.</title>
        <authorList>
            <person name="Li Y."/>
            <person name="Li D.-D."/>
        </authorList>
    </citation>
    <scope>NUCLEOTIDE SEQUENCE [LARGE SCALE GENOMIC DNA]</scope>
    <source>
        <strain evidence="2 3">SM1502</strain>
    </source>
</reference>
<keyword evidence="3" id="KW-1185">Reference proteome</keyword>
<organism evidence="2 3">
    <name type="scientific">Flavobacterium arcticum</name>
    <dbReference type="NCBI Taxonomy" id="1784713"/>
    <lineage>
        <taxon>Bacteria</taxon>
        <taxon>Pseudomonadati</taxon>
        <taxon>Bacteroidota</taxon>
        <taxon>Flavobacteriia</taxon>
        <taxon>Flavobacteriales</taxon>
        <taxon>Flavobacteriaceae</taxon>
        <taxon>Flavobacterium</taxon>
    </lineage>
</organism>
<dbReference type="AlphaFoldDB" id="A0A345H857"/>
<dbReference type="OrthoDB" id="1372890at2"/>
<dbReference type="EMBL" id="CP031188">
    <property type="protein sequence ID" value="AXG72767.1"/>
    <property type="molecule type" value="Genomic_DNA"/>
</dbReference>
<sequence>MAMVKVYGGSEIMAQSVQAKLEEAGISTIIKDNIESATLAGFGSFGQTVQIFVNEEDVAKATGIIGA</sequence>
<dbReference type="Proteomes" id="UP000253951">
    <property type="component" value="Chromosome"/>
</dbReference>
<dbReference type="Pfam" id="PF09413">
    <property type="entry name" value="DUF2007"/>
    <property type="match status" value="1"/>
</dbReference>
<accession>A0A345H857</accession>
<dbReference type="InterPro" id="IPR018551">
    <property type="entry name" value="DUF2007"/>
</dbReference>
<evidence type="ECO:0000259" key="1">
    <source>
        <dbReference type="Pfam" id="PF09413"/>
    </source>
</evidence>
<evidence type="ECO:0000313" key="3">
    <source>
        <dbReference type="Proteomes" id="UP000253951"/>
    </source>
</evidence>
<feature type="domain" description="DUF2007" evidence="1">
    <location>
        <begin position="3"/>
        <end position="65"/>
    </location>
</feature>
<dbReference type="KEGG" id="fat:DVK85_00365"/>
<proteinExistence type="predicted"/>